<organism evidence="1 2">
    <name type="scientific">Rhizobium mesoamericanum STM3625</name>
    <dbReference type="NCBI Taxonomy" id="1211777"/>
    <lineage>
        <taxon>Bacteria</taxon>
        <taxon>Pseudomonadati</taxon>
        <taxon>Pseudomonadota</taxon>
        <taxon>Alphaproteobacteria</taxon>
        <taxon>Hyphomicrobiales</taxon>
        <taxon>Rhizobiaceae</taxon>
        <taxon>Rhizobium/Agrobacterium group</taxon>
        <taxon>Rhizobium</taxon>
    </lineage>
</organism>
<comment type="caution">
    <text evidence="1">The sequence shown here is derived from an EMBL/GenBank/DDBJ whole genome shotgun (WGS) entry which is preliminary data.</text>
</comment>
<dbReference type="HOGENOM" id="CLU_2540243_0_0_5"/>
<reference evidence="1 2" key="1">
    <citation type="journal article" date="2013" name="Genome Announc.">
        <title>Draft Genome Sequence of Rhizobium mesoamericanum STM3625, a Nitrogen-Fixing Symbiont of Mimosa pudica Isolated in French Guiana (South America).</title>
        <authorList>
            <person name="Moulin L."/>
            <person name="Mornico D."/>
            <person name="Melkonian R."/>
            <person name="Klonowska A."/>
        </authorList>
    </citation>
    <scope>NUCLEOTIDE SEQUENCE [LARGE SCALE GENOMIC DNA]</scope>
    <source>
        <strain evidence="1 2">STM3625</strain>
    </source>
</reference>
<dbReference type="EMBL" id="CANI01000039">
    <property type="protein sequence ID" value="CCM78426.1"/>
    <property type="molecule type" value="Genomic_DNA"/>
</dbReference>
<dbReference type="AlphaFoldDB" id="K0PP86"/>
<dbReference type="Proteomes" id="UP000009319">
    <property type="component" value="Unassembled WGS sequence"/>
</dbReference>
<protein>
    <submittedName>
        <fullName evidence="1">Uncharacterized protein</fullName>
    </submittedName>
</protein>
<accession>K0PP86</accession>
<proteinExistence type="predicted"/>
<name>K0PP86_9HYPH</name>
<gene>
    <name evidence="1" type="ORF">BN77_p11103</name>
</gene>
<dbReference type="STRING" id="1211777.BN77_p11103"/>
<evidence type="ECO:0000313" key="1">
    <source>
        <dbReference type="EMBL" id="CCM78426.1"/>
    </source>
</evidence>
<sequence length="83" mass="9532">MCRRRRRSQMEEGCIRTTGGSGRSIAVNVRNLQETLNVREIDRGSLPSRIAAINLGNGFTASSSENWRILFRPRAKHTRRYQN</sequence>
<keyword evidence="2" id="KW-1185">Reference proteome</keyword>
<evidence type="ECO:0000313" key="2">
    <source>
        <dbReference type="Proteomes" id="UP000009319"/>
    </source>
</evidence>